<proteinExistence type="predicted"/>
<keyword evidence="1" id="KW-0472">Membrane</keyword>
<keyword evidence="3" id="KW-1185">Reference proteome</keyword>
<comment type="caution">
    <text evidence="2">The sequence shown here is derived from an EMBL/GenBank/DDBJ whole genome shotgun (WGS) entry which is preliminary data.</text>
</comment>
<feature type="transmembrane region" description="Helical" evidence="1">
    <location>
        <begin position="23"/>
        <end position="48"/>
    </location>
</feature>
<dbReference type="RefSeq" id="WP_200674796.1">
    <property type="nucleotide sequence ID" value="NZ_JAACYA010000002.1"/>
</dbReference>
<protein>
    <submittedName>
        <fullName evidence="2">AtpZ/AtpI family protein</fullName>
    </submittedName>
</protein>
<dbReference type="Proteomes" id="UP000772812">
    <property type="component" value="Unassembled WGS sequence"/>
</dbReference>
<evidence type="ECO:0000256" key="1">
    <source>
        <dbReference type="SAM" id="Phobius"/>
    </source>
</evidence>
<evidence type="ECO:0000313" key="2">
    <source>
        <dbReference type="EMBL" id="MBK3333272.1"/>
    </source>
</evidence>
<dbReference type="Pfam" id="PF09527">
    <property type="entry name" value="ATPase_gene1"/>
    <property type="match status" value="1"/>
</dbReference>
<evidence type="ECO:0000313" key="3">
    <source>
        <dbReference type="Proteomes" id="UP000772812"/>
    </source>
</evidence>
<keyword evidence="1" id="KW-1133">Transmembrane helix</keyword>
<accession>A0ABS1GK32</accession>
<dbReference type="EMBL" id="JAACYA010000002">
    <property type="protein sequence ID" value="MBK3333272.1"/>
    <property type="molecule type" value="Genomic_DNA"/>
</dbReference>
<sequence length="91" mass="10592">MPGFFEEIRRKIEKLEEEKEKNIWAALSYIGSVSVIFLLPVVAGAYIGWWLDGRYSVGKISWTITGILVGIFVGIYNVYHLFYKRDIKNFK</sequence>
<feature type="transmembrane region" description="Helical" evidence="1">
    <location>
        <begin position="60"/>
        <end position="82"/>
    </location>
</feature>
<keyword evidence="1" id="KW-0812">Transmembrane</keyword>
<dbReference type="InterPro" id="IPR032820">
    <property type="entry name" value="ATPase_put"/>
</dbReference>
<reference evidence="2 3" key="1">
    <citation type="journal article" date="2021" name="Syst. Appl. Microbiol.">
        <title>Persephonella atlantica sp. nov.: How to adapt to physico-chemical gradients in high temperature hydrothermal habitats.</title>
        <authorList>
            <person name="Francois D.X."/>
            <person name="Godfroy A."/>
            <person name="Mathien C."/>
            <person name="Aube J."/>
            <person name="Cathalot C."/>
            <person name="Lesongeur F."/>
            <person name="L'Haridon S."/>
            <person name="Philippon X."/>
            <person name="Roussel E.G."/>
        </authorList>
    </citation>
    <scope>NUCLEOTIDE SEQUENCE [LARGE SCALE GENOMIC DNA]</scope>
    <source>
        <strain evidence="2 3">MO1340</strain>
    </source>
</reference>
<organism evidence="2 3">
    <name type="scientific">Persephonella atlantica</name>
    <dbReference type="NCBI Taxonomy" id="2699429"/>
    <lineage>
        <taxon>Bacteria</taxon>
        <taxon>Pseudomonadati</taxon>
        <taxon>Aquificota</taxon>
        <taxon>Aquificia</taxon>
        <taxon>Aquificales</taxon>
        <taxon>Hydrogenothermaceae</taxon>
        <taxon>Persephonella</taxon>
    </lineage>
</organism>
<name>A0ABS1GK32_9AQUI</name>
<gene>
    <name evidence="2" type="ORF">GWK41_09335</name>
</gene>